<protein>
    <submittedName>
        <fullName evidence="6">MFS transporter</fullName>
    </submittedName>
</protein>
<dbReference type="InterPro" id="IPR020846">
    <property type="entry name" value="MFS_dom"/>
</dbReference>
<feature type="transmembrane region" description="Helical" evidence="4">
    <location>
        <begin position="235"/>
        <end position="256"/>
    </location>
</feature>
<feature type="transmembrane region" description="Helical" evidence="4">
    <location>
        <begin position="268"/>
        <end position="288"/>
    </location>
</feature>
<dbReference type="PROSITE" id="PS50850">
    <property type="entry name" value="MFS"/>
    <property type="match status" value="1"/>
</dbReference>
<feature type="domain" description="Major facilitator superfamily (MFS) profile" evidence="5">
    <location>
        <begin position="1"/>
        <end position="410"/>
    </location>
</feature>
<evidence type="ECO:0000313" key="7">
    <source>
        <dbReference type="Proteomes" id="UP001162891"/>
    </source>
</evidence>
<feature type="transmembrane region" description="Helical" evidence="4">
    <location>
        <begin position="25"/>
        <end position="43"/>
    </location>
</feature>
<organism evidence="6 7">
    <name type="scientific">Anaeromyxobacter oryzae</name>
    <dbReference type="NCBI Taxonomy" id="2918170"/>
    <lineage>
        <taxon>Bacteria</taxon>
        <taxon>Pseudomonadati</taxon>
        <taxon>Myxococcota</taxon>
        <taxon>Myxococcia</taxon>
        <taxon>Myxococcales</taxon>
        <taxon>Cystobacterineae</taxon>
        <taxon>Anaeromyxobacteraceae</taxon>
        <taxon>Anaeromyxobacter</taxon>
    </lineage>
</organism>
<keyword evidence="1 4" id="KW-0812">Transmembrane</keyword>
<dbReference type="PANTHER" id="PTHR23520">
    <property type="entry name" value="TRANSPORTER, PUTATIVE (AFU_ORTHOLOGUE AFUA_3G04000)-RELATED"/>
    <property type="match status" value="1"/>
</dbReference>
<feature type="transmembrane region" description="Helical" evidence="4">
    <location>
        <begin position="80"/>
        <end position="113"/>
    </location>
</feature>
<dbReference type="RefSeq" id="WP_248360311.1">
    <property type="nucleotide sequence ID" value="NZ_AP025591.1"/>
</dbReference>
<evidence type="ECO:0000256" key="1">
    <source>
        <dbReference type="ARBA" id="ARBA00022692"/>
    </source>
</evidence>
<dbReference type="InterPro" id="IPR036259">
    <property type="entry name" value="MFS_trans_sf"/>
</dbReference>
<gene>
    <name evidence="6" type="ORF">AMOR_16170</name>
</gene>
<name>A0ABM7WSZ9_9BACT</name>
<evidence type="ECO:0000256" key="4">
    <source>
        <dbReference type="SAM" id="Phobius"/>
    </source>
</evidence>
<reference evidence="7" key="1">
    <citation type="journal article" date="2022" name="Int. J. Syst. Evol. Microbiol.">
        <title>Anaeromyxobacter oryzae sp. nov., Anaeromyxobacter diazotrophicus sp. nov. and Anaeromyxobacter paludicola sp. nov., isolated from paddy soils.</title>
        <authorList>
            <person name="Itoh H."/>
            <person name="Xu Z."/>
            <person name="Mise K."/>
            <person name="Masuda Y."/>
            <person name="Ushijima N."/>
            <person name="Hayakawa C."/>
            <person name="Shiratori Y."/>
            <person name="Senoo K."/>
        </authorList>
    </citation>
    <scope>NUCLEOTIDE SEQUENCE [LARGE SCALE GENOMIC DNA]</scope>
    <source>
        <strain evidence="7">Red232</strain>
    </source>
</reference>
<keyword evidence="3 4" id="KW-0472">Membrane</keyword>
<dbReference type="Proteomes" id="UP001162891">
    <property type="component" value="Chromosome"/>
</dbReference>
<evidence type="ECO:0000256" key="2">
    <source>
        <dbReference type="ARBA" id="ARBA00022989"/>
    </source>
</evidence>
<sequence>MTAPATPGRGRRDVPVLFATRAARLFAYGLLSVVLVLHLSAAGLGEAEIGVLLTLTLLGDTAISLWLTTRADRAGRRRTLVAGALLMVLAAAVFSTTTSFPLLLLAATIGVMSPSGNEVGPFLAIEQAALAQELPAERRTSAFAWYQLTGALATAVGSLAGGALSEGLQHAGLAPLASYRAVSAGYGAVGLGLAAIFLRLSPAVEIARPPAVAATPRRSFLGLHRSRRTVLELSALFSVDAFAGGFVVQSFVAYWLHRRFGVAEAGLGAIFFGANVLAGLSALSAAWIARRIGLVNTMVATHLPSNVLLALVPFMPTLPLAVAVLFLRFSISQMDVPTRQSYTVAVVEPDERSAAAGVTGIARTVGAALAPLAAGPLYASPALAGVPFLVSGGLKIVYDLVLWRRFRAIRPPEEAARERA</sequence>
<evidence type="ECO:0000256" key="3">
    <source>
        <dbReference type="ARBA" id="ARBA00023136"/>
    </source>
</evidence>
<feature type="transmembrane region" description="Helical" evidence="4">
    <location>
        <begin position="308"/>
        <end position="329"/>
    </location>
</feature>
<dbReference type="Pfam" id="PF07690">
    <property type="entry name" value="MFS_1"/>
    <property type="match status" value="1"/>
</dbReference>
<dbReference type="InterPro" id="IPR011701">
    <property type="entry name" value="MFS"/>
</dbReference>
<keyword evidence="7" id="KW-1185">Reference proteome</keyword>
<evidence type="ECO:0000259" key="5">
    <source>
        <dbReference type="PROSITE" id="PS50850"/>
    </source>
</evidence>
<proteinExistence type="predicted"/>
<feature type="transmembrane region" description="Helical" evidence="4">
    <location>
        <begin position="49"/>
        <end position="68"/>
    </location>
</feature>
<accession>A0ABM7WSZ9</accession>
<dbReference type="SUPFAM" id="SSF103473">
    <property type="entry name" value="MFS general substrate transporter"/>
    <property type="match status" value="1"/>
</dbReference>
<dbReference type="Gene3D" id="1.20.1250.20">
    <property type="entry name" value="MFS general substrate transporter like domains"/>
    <property type="match status" value="1"/>
</dbReference>
<feature type="transmembrane region" description="Helical" evidence="4">
    <location>
        <begin position="177"/>
        <end position="198"/>
    </location>
</feature>
<dbReference type="EMBL" id="AP025591">
    <property type="protein sequence ID" value="BDG02621.1"/>
    <property type="molecule type" value="Genomic_DNA"/>
</dbReference>
<keyword evidence="2 4" id="KW-1133">Transmembrane helix</keyword>
<evidence type="ECO:0000313" key="6">
    <source>
        <dbReference type="EMBL" id="BDG02621.1"/>
    </source>
</evidence>
<dbReference type="PANTHER" id="PTHR23520:SF5">
    <property type="entry name" value="TRANSPORTER, PUTATIVE (AFU_ORTHOLOGUE AFUA_3G04000)-RELATED"/>
    <property type="match status" value="1"/>
</dbReference>